<evidence type="ECO:0000313" key="2">
    <source>
        <dbReference type="Proteomes" id="UP000002218"/>
    </source>
</evidence>
<dbReference type="SUPFAM" id="SSF48208">
    <property type="entry name" value="Six-hairpin glycosidases"/>
    <property type="match status" value="1"/>
</dbReference>
<dbReference type="InParanoid" id="C8XE00"/>
<evidence type="ECO:0000313" key="1">
    <source>
        <dbReference type="EMBL" id="ACV79703.1"/>
    </source>
</evidence>
<dbReference type="RefSeq" id="WP_015748569.1">
    <property type="nucleotide sequence ID" value="NC_013235.1"/>
</dbReference>
<keyword evidence="2" id="KW-1185">Reference proteome</keyword>
<accession>C8XE00</accession>
<dbReference type="GO" id="GO:0005975">
    <property type="term" value="P:carbohydrate metabolic process"/>
    <property type="evidence" value="ECO:0007669"/>
    <property type="project" value="InterPro"/>
</dbReference>
<name>C8XE00_NAKMY</name>
<dbReference type="STRING" id="479431.Namu_3375"/>
<dbReference type="HOGENOM" id="CLU_771237_0_0_11"/>
<dbReference type="EMBL" id="CP001737">
    <property type="protein sequence ID" value="ACV79703.1"/>
    <property type="molecule type" value="Genomic_DNA"/>
</dbReference>
<dbReference type="AlphaFoldDB" id="C8XE00"/>
<dbReference type="KEGG" id="nml:Namu_3375"/>
<dbReference type="GO" id="GO:0016740">
    <property type="term" value="F:transferase activity"/>
    <property type="evidence" value="ECO:0007669"/>
    <property type="project" value="UniProtKB-KW"/>
</dbReference>
<sequence>MRPVDAGPTAPVVPADRIRPVFDHLEALTDERGLFEHARLATPRVEHGYCVDDVARALVVTSQEPHPGPVVQRLHEGYLAFVLSALSPDGACHNRMDPQGRWADDAGLGDWWGRALWSLGVAAASSPTAGRRARALAGFRIAAQRRSPDHRASAFAALGAAELLRVRPAEPAARALLEHLAHTLGRQPAAPGWVWPEPRLTYANATLAEALLVAGAVLPDDDVLARGLELLTFLMRTEVQDGRLSVTPVAGRGPGEVGGGFDQQPIEIAAIAQACATAHRVTGDPAWLTGVELAQRWFLGDNDAATVMYDPATGAGYDGLEPAGRNENQGAESTLALLATAQLARQAAELR</sequence>
<reference evidence="1 2" key="2">
    <citation type="journal article" date="2010" name="Stand. Genomic Sci.">
        <title>Complete genome sequence of Nakamurella multipartita type strain (Y-104).</title>
        <authorList>
            <person name="Tice H."/>
            <person name="Mayilraj S."/>
            <person name="Sims D."/>
            <person name="Lapidus A."/>
            <person name="Nolan M."/>
            <person name="Lucas S."/>
            <person name="Glavina Del Rio T."/>
            <person name="Copeland A."/>
            <person name="Cheng J.F."/>
            <person name="Meincke L."/>
            <person name="Bruce D."/>
            <person name="Goodwin L."/>
            <person name="Pitluck S."/>
            <person name="Ivanova N."/>
            <person name="Mavromatis K."/>
            <person name="Ovchinnikova G."/>
            <person name="Pati A."/>
            <person name="Chen A."/>
            <person name="Palaniappan K."/>
            <person name="Land M."/>
            <person name="Hauser L."/>
            <person name="Chang Y.J."/>
            <person name="Jeffries C.D."/>
            <person name="Detter J.C."/>
            <person name="Brettin T."/>
            <person name="Rohde M."/>
            <person name="Goker M."/>
            <person name="Bristow J."/>
            <person name="Eisen J.A."/>
            <person name="Markowitz V."/>
            <person name="Hugenholtz P."/>
            <person name="Kyrpides N.C."/>
            <person name="Klenk H.P."/>
            <person name="Chen F."/>
        </authorList>
    </citation>
    <scope>NUCLEOTIDE SEQUENCE [LARGE SCALE GENOMIC DNA]</scope>
    <source>
        <strain evidence="2">ATCC 700099 / DSM 44233 / CIP 104796 / JCM 9543 / NBRC 105858 / Y-104</strain>
    </source>
</reference>
<dbReference type="InterPro" id="IPR008928">
    <property type="entry name" value="6-hairpin_glycosidase_sf"/>
</dbReference>
<dbReference type="eggNOG" id="COG1331">
    <property type="taxonomic scope" value="Bacteria"/>
</dbReference>
<proteinExistence type="predicted"/>
<organism evidence="1 2">
    <name type="scientific">Nakamurella multipartita (strain ATCC 700099 / DSM 44233 / CIP 104796 / JCM 9543 / NBRC 105858 / Y-104)</name>
    <name type="common">Microsphaera multipartita</name>
    <dbReference type="NCBI Taxonomy" id="479431"/>
    <lineage>
        <taxon>Bacteria</taxon>
        <taxon>Bacillati</taxon>
        <taxon>Actinomycetota</taxon>
        <taxon>Actinomycetes</taxon>
        <taxon>Nakamurellales</taxon>
        <taxon>Nakamurellaceae</taxon>
        <taxon>Nakamurella</taxon>
    </lineage>
</organism>
<gene>
    <name evidence="1" type="ordered locus">Namu_3375</name>
</gene>
<protein>
    <submittedName>
        <fullName evidence="1">Glycosyl transferase</fullName>
    </submittedName>
</protein>
<reference evidence="2" key="1">
    <citation type="submission" date="2009-09" db="EMBL/GenBank/DDBJ databases">
        <title>The complete genome of Nakamurella multipartita DSM 44233.</title>
        <authorList>
            <consortium name="US DOE Joint Genome Institute (JGI-PGF)"/>
            <person name="Lucas S."/>
            <person name="Copeland A."/>
            <person name="Lapidus A."/>
            <person name="Glavina del Rio T."/>
            <person name="Dalin E."/>
            <person name="Tice H."/>
            <person name="Bruce D."/>
            <person name="Goodwin L."/>
            <person name="Pitluck S."/>
            <person name="Kyrpides N."/>
            <person name="Mavromatis K."/>
            <person name="Ivanova N."/>
            <person name="Ovchinnikova G."/>
            <person name="Sims D."/>
            <person name="Meincke L."/>
            <person name="Brettin T."/>
            <person name="Detter J.C."/>
            <person name="Han C."/>
            <person name="Larimer F."/>
            <person name="Land M."/>
            <person name="Hauser L."/>
            <person name="Markowitz V."/>
            <person name="Cheng J.-F."/>
            <person name="Hugenholtz P."/>
            <person name="Woyke T."/>
            <person name="Wu D."/>
            <person name="Klenk H.-P."/>
            <person name="Eisen J.A."/>
        </authorList>
    </citation>
    <scope>NUCLEOTIDE SEQUENCE [LARGE SCALE GENOMIC DNA]</scope>
    <source>
        <strain evidence="2">ATCC 700099 / DSM 44233 / CIP 104796 / JCM 9543 / NBRC 105858 / Y-104</strain>
    </source>
</reference>
<keyword evidence="1" id="KW-0808">Transferase</keyword>
<dbReference type="Proteomes" id="UP000002218">
    <property type="component" value="Chromosome"/>
</dbReference>